<dbReference type="FunFam" id="3.40.50.300:FF:000567">
    <property type="entry name" value="ATPase, AAA family protein"/>
    <property type="match status" value="1"/>
</dbReference>
<comment type="caution">
    <text evidence="9">The sequence shown here is derived from an EMBL/GenBank/DDBJ whole genome shotgun (WGS) entry which is preliminary data.</text>
</comment>
<evidence type="ECO:0000256" key="5">
    <source>
        <dbReference type="ARBA" id="ARBA00022840"/>
    </source>
</evidence>
<dbReference type="InterPro" id="IPR003959">
    <property type="entry name" value="ATPase_AAA_core"/>
</dbReference>
<name>A0A0F8DF40_CERFI</name>
<evidence type="ECO:0000313" key="10">
    <source>
        <dbReference type="Proteomes" id="UP000034841"/>
    </source>
</evidence>
<keyword evidence="6" id="KW-0175">Coiled coil</keyword>
<dbReference type="GO" id="GO:0042254">
    <property type="term" value="P:ribosome biogenesis"/>
    <property type="evidence" value="ECO:0007669"/>
    <property type="project" value="TreeGrafter"/>
</dbReference>
<keyword evidence="4" id="KW-0547">Nucleotide-binding</keyword>
<evidence type="ECO:0000256" key="1">
    <source>
        <dbReference type="ARBA" id="ARBA00004496"/>
    </source>
</evidence>
<dbReference type="GO" id="GO:0005634">
    <property type="term" value="C:nucleus"/>
    <property type="evidence" value="ECO:0007669"/>
    <property type="project" value="TreeGrafter"/>
</dbReference>
<dbReference type="Gene3D" id="1.10.8.60">
    <property type="match status" value="2"/>
</dbReference>
<dbReference type="Pfam" id="PF00004">
    <property type="entry name" value="AAA"/>
    <property type="match status" value="2"/>
</dbReference>
<dbReference type="GO" id="GO:1990275">
    <property type="term" value="F:preribosome binding"/>
    <property type="evidence" value="ECO:0007669"/>
    <property type="project" value="TreeGrafter"/>
</dbReference>
<dbReference type="PANTHER" id="PTHR23077:SF171">
    <property type="entry name" value="NUCLEAR VALOSIN-CONTAINING PROTEIN-LIKE"/>
    <property type="match status" value="1"/>
</dbReference>
<dbReference type="Gene3D" id="3.40.50.300">
    <property type="entry name" value="P-loop containing nucleotide triphosphate hydrolases"/>
    <property type="match status" value="2"/>
</dbReference>
<dbReference type="SMART" id="SM00382">
    <property type="entry name" value="AAA"/>
    <property type="match status" value="2"/>
</dbReference>
<evidence type="ECO:0000256" key="7">
    <source>
        <dbReference type="SAM" id="MobiDB-lite"/>
    </source>
</evidence>
<dbReference type="GO" id="GO:0016887">
    <property type="term" value="F:ATP hydrolysis activity"/>
    <property type="evidence" value="ECO:0007669"/>
    <property type="project" value="InterPro"/>
</dbReference>
<dbReference type="SUPFAM" id="SSF52540">
    <property type="entry name" value="P-loop containing nucleoside triphosphate hydrolases"/>
    <property type="match status" value="2"/>
</dbReference>
<evidence type="ECO:0000256" key="3">
    <source>
        <dbReference type="ARBA" id="ARBA00022490"/>
    </source>
</evidence>
<evidence type="ECO:0000256" key="2">
    <source>
        <dbReference type="ARBA" id="ARBA00006914"/>
    </source>
</evidence>
<feature type="compositionally biased region" description="Low complexity" evidence="7">
    <location>
        <begin position="149"/>
        <end position="159"/>
    </location>
</feature>
<dbReference type="OrthoDB" id="27435at2759"/>
<dbReference type="GO" id="GO:0005524">
    <property type="term" value="F:ATP binding"/>
    <property type="evidence" value="ECO:0007669"/>
    <property type="project" value="UniProtKB-KW"/>
</dbReference>
<organism evidence="9 10">
    <name type="scientific">Ceratocystis fimbriata f. sp. platani</name>
    <dbReference type="NCBI Taxonomy" id="88771"/>
    <lineage>
        <taxon>Eukaryota</taxon>
        <taxon>Fungi</taxon>
        <taxon>Dikarya</taxon>
        <taxon>Ascomycota</taxon>
        <taxon>Pezizomycotina</taxon>
        <taxon>Sordariomycetes</taxon>
        <taxon>Hypocreomycetidae</taxon>
        <taxon>Microascales</taxon>
        <taxon>Ceratocystidaceae</taxon>
        <taxon>Ceratocystis</taxon>
    </lineage>
</organism>
<feature type="domain" description="AAA+ ATPase" evidence="8">
    <location>
        <begin position="473"/>
        <end position="609"/>
    </location>
</feature>
<sequence>MVGFVKQRPRSHLRQGIDDSVYQIVRKLEDERAEGKRNPPRRLTIGEIYDSIKSSNSALARQKRRPLEDSIERVLRFRKEEEAIVDDEEDEIRLAEEAAAQEDAASMLNNQVVSGWSTSKATPSVIAMNDGPDRPKKRRRTVSPPPAVPSASTSQTTPAKLTVSATDAPAKKKLRAGRGYETITQLDVPALGGVDDLIAHLEKYVFPDMLKREGRSLNRGLLLSGPVGCGKKATIKYLASRWQVPLLQIKNSTLLNVDKAEKVLAEVVEEAKRLAPCVVLFPGFHELFGSSGAGSSDRLMKVLISEALIQLSDAQIPERPIAVVATTNSAESIPKDLLLSRRLAETHKMKVPDVKTREQILEALSIGMDLPQLNWSDIARRTHGYVAEDLYNLLTKSMVESHRLARDEAVVLDDVVNSMVSYTPQLLRQGFSTIPSIDFAQVGGLGRVRKELYANIIRPITHPEIYARFGITKPSGVLLWGPPGCGKTLVAQAVANAAQASFVLIKGPELLDKYVGESERKIRELFTRARSCAPCLLFFDEMDSLVPRRENTSTEAGARVVNTFLAELDGGQDRTGVYVIATTNRPDMIDSAMLRPGRLDTRLFVDLPDEEERVDILRTLFCTRTTYEHNEADLQLIERIARDPKCANFSGADLQQLHKHAVQYCLERVMELEANTTGEVDMRLTEQDWRAALAKTTATVTDSAHLDYLKLAAEM</sequence>
<dbReference type="PANTHER" id="PTHR23077">
    <property type="entry name" value="AAA-FAMILY ATPASE"/>
    <property type="match status" value="1"/>
</dbReference>
<comment type="similarity">
    <text evidence="2">Belongs to the AAA ATPase family.</text>
</comment>
<keyword evidence="5" id="KW-0067">ATP-binding</keyword>
<evidence type="ECO:0000259" key="8">
    <source>
        <dbReference type="SMART" id="SM00382"/>
    </source>
</evidence>
<evidence type="ECO:0000256" key="4">
    <source>
        <dbReference type="ARBA" id="ARBA00022741"/>
    </source>
</evidence>
<feature type="region of interest" description="Disordered" evidence="7">
    <location>
        <begin position="122"/>
        <end position="165"/>
    </location>
</feature>
<dbReference type="CDD" id="cd19481">
    <property type="entry name" value="RecA-like_protease"/>
    <property type="match status" value="1"/>
</dbReference>
<keyword evidence="3" id="KW-0963">Cytoplasm</keyword>
<dbReference type="Proteomes" id="UP000034841">
    <property type="component" value="Unassembled WGS sequence"/>
</dbReference>
<dbReference type="GO" id="GO:0005737">
    <property type="term" value="C:cytoplasm"/>
    <property type="evidence" value="ECO:0007669"/>
    <property type="project" value="UniProtKB-SubCell"/>
</dbReference>
<reference evidence="9 10" key="1">
    <citation type="submission" date="2015-04" db="EMBL/GenBank/DDBJ databases">
        <title>Genome sequence of Ceratocystis platani, a major pathogen of plane trees.</title>
        <authorList>
            <person name="Belbahri L."/>
        </authorList>
    </citation>
    <scope>NUCLEOTIDE SEQUENCE [LARGE SCALE GENOMIC DNA]</scope>
    <source>
        <strain evidence="9 10">CFO</strain>
    </source>
</reference>
<dbReference type="GO" id="GO:0003723">
    <property type="term" value="F:RNA binding"/>
    <property type="evidence" value="ECO:0007669"/>
    <property type="project" value="TreeGrafter"/>
</dbReference>
<evidence type="ECO:0000256" key="6">
    <source>
        <dbReference type="SAM" id="Coils"/>
    </source>
</evidence>
<accession>A0A0F8DF40</accession>
<keyword evidence="10" id="KW-1185">Reference proteome</keyword>
<dbReference type="InterPro" id="IPR003593">
    <property type="entry name" value="AAA+_ATPase"/>
</dbReference>
<dbReference type="EMBL" id="LBBL01000149">
    <property type="protein sequence ID" value="KKF94574.1"/>
    <property type="molecule type" value="Genomic_DNA"/>
</dbReference>
<feature type="domain" description="AAA+ ATPase" evidence="8">
    <location>
        <begin position="217"/>
        <end position="353"/>
    </location>
</feature>
<dbReference type="InterPro" id="IPR050168">
    <property type="entry name" value="AAA_ATPase_domain"/>
</dbReference>
<gene>
    <name evidence="9" type="primary">RIX7</name>
    <name evidence="9" type="ORF">CFO_g3059</name>
</gene>
<proteinExistence type="inferred from homology"/>
<protein>
    <submittedName>
        <fullName evidence="9">Ribosome biogenesis ATPase RIX7</fullName>
    </submittedName>
</protein>
<dbReference type="InterPro" id="IPR027417">
    <property type="entry name" value="P-loop_NTPase"/>
</dbReference>
<feature type="coiled-coil region" evidence="6">
    <location>
        <begin position="78"/>
        <end position="105"/>
    </location>
</feature>
<comment type="subcellular location">
    <subcellularLocation>
        <location evidence="1">Cytoplasm</location>
    </subcellularLocation>
</comment>
<dbReference type="AlphaFoldDB" id="A0A0F8DF40"/>
<evidence type="ECO:0000313" key="9">
    <source>
        <dbReference type="EMBL" id="KKF94574.1"/>
    </source>
</evidence>